<accession>A0A7Y5AR95</accession>
<evidence type="ECO:0000313" key="1">
    <source>
        <dbReference type="EMBL" id="NRQ43091.1"/>
    </source>
</evidence>
<dbReference type="EMBL" id="JABSOD010000009">
    <property type="protein sequence ID" value="NRQ43091.1"/>
    <property type="molecule type" value="Genomic_DNA"/>
</dbReference>
<proteinExistence type="predicted"/>
<protein>
    <recommendedName>
        <fullName evidence="3">SIR2-like domain-containing protein</fullName>
    </recommendedName>
</protein>
<organism evidence="1 2">
    <name type="scientific">Rheinheimera lutimaris</name>
    <dbReference type="NCBI Taxonomy" id="2740584"/>
    <lineage>
        <taxon>Bacteria</taxon>
        <taxon>Pseudomonadati</taxon>
        <taxon>Pseudomonadota</taxon>
        <taxon>Gammaproteobacteria</taxon>
        <taxon>Chromatiales</taxon>
        <taxon>Chromatiaceae</taxon>
        <taxon>Rheinheimera</taxon>
    </lineage>
</organism>
<comment type="caution">
    <text evidence="1">The sequence shown here is derived from an EMBL/GenBank/DDBJ whole genome shotgun (WGS) entry which is preliminary data.</text>
</comment>
<name>A0A7Y5AR95_9GAMM</name>
<dbReference type="AlphaFoldDB" id="A0A7Y5AR95"/>
<gene>
    <name evidence="1" type="ORF">HRH59_11095</name>
</gene>
<dbReference type="RefSeq" id="WP_173501331.1">
    <property type="nucleotide sequence ID" value="NZ_JABSOD010000009.1"/>
</dbReference>
<evidence type="ECO:0000313" key="2">
    <source>
        <dbReference type="Proteomes" id="UP000523161"/>
    </source>
</evidence>
<reference evidence="1 2" key="1">
    <citation type="submission" date="2020-06" db="EMBL/GenBank/DDBJ databases">
        <title>Rheinheimera sp. nov., a marine bacterium isolated from coastal.</title>
        <authorList>
            <person name="Yu Q."/>
            <person name="Qi Y."/>
            <person name="Pu J."/>
        </authorList>
    </citation>
    <scope>NUCLEOTIDE SEQUENCE [LARGE SCALE GENOMIC DNA]</scope>
    <source>
        <strain evidence="1 2">YQF-2</strain>
    </source>
</reference>
<dbReference type="Proteomes" id="UP000523161">
    <property type="component" value="Unassembled WGS sequence"/>
</dbReference>
<evidence type="ECO:0008006" key="3">
    <source>
        <dbReference type="Google" id="ProtNLM"/>
    </source>
</evidence>
<keyword evidence="2" id="KW-1185">Reference proteome</keyword>
<sequence>MDLKTLLNKAGLKPALVIGNGINRYNSDDKNNSWEKLLIRLWSKRVGTKALDIPIGISLTEFYDALDLTSEKQSKSLQVEFCELMAKWQVKPQHKLIVEWASKNNAPILTTNFESTLSDVFDAKIKHLEPKKFTDYYPWGSYYSPNIVKNISDDFGIWHINGLQKYSRSIRLGLSHYMGAVERARPYLHRGNDRLFKTADVNNWLGKNTWLNIFFKNDLIFFGLALDSAEIFLRWLLIERAKFFKKHPQCKREGYYFHVDKLPLGQKLFLESIGFKIIQVTDYIEIYENPWQ</sequence>